<dbReference type="Proteomes" id="UP000474042">
    <property type="component" value="Unassembled WGS sequence"/>
</dbReference>
<dbReference type="GO" id="GO:0006508">
    <property type="term" value="P:proteolysis"/>
    <property type="evidence" value="ECO:0007669"/>
    <property type="project" value="UniProtKB-KW"/>
</dbReference>
<feature type="domain" description="Peptidase S8/S53" evidence="5">
    <location>
        <begin position="279"/>
        <end position="612"/>
    </location>
</feature>
<dbReference type="CDD" id="cd04847">
    <property type="entry name" value="Peptidases_S8_Subtilisin_like_2"/>
    <property type="match status" value="1"/>
</dbReference>
<evidence type="ECO:0000259" key="5">
    <source>
        <dbReference type="Pfam" id="PF00082"/>
    </source>
</evidence>
<dbReference type="PANTHER" id="PTHR43806">
    <property type="entry name" value="PEPTIDASE S8"/>
    <property type="match status" value="1"/>
</dbReference>
<dbReference type="InterPro" id="IPR050131">
    <property type="entry name" value="Peptidase_S8_subtilisin-like"/>
</dbReference>
<evidence type="ECO:0000313" key="6">
    <source>
        <dbReference type="EMBL" id="NAS19920.1"/>
    </source>
</evidence>
<keyword evidence="3" id="KW-0378">Hydrolase</keyword>
<evidence type="ECO:0000313" key="7">
    <source>
        <dbReference type="Proteomes" id="UP000474042"/>
    </source>
</evidence>
<name>A0A6L9ET90_CLOBU</name>
<keyword evidence="2" id="KW-0645">Protease</keyword>
<dbReference type="InterPro" id="IPR036852">
    <property type="entry name" value="Peptidase_S8/S53_dom_sf"/>
</dbReference>
<dbReference type="PANTHER" id="PTHR43806:SF11">
    <property type="entry name" value="CEREVISIN-RELATED"/>
    <property type="match status" value="1"/>
</dbReference>
<comment type="caution">
    <text evidence="6">The sequence shown here is derived from an EMBL/GenBank/DDBJ whole genome shotgun (WGS) entry which is preliminary data.</text>
</comment>
<dbReference type="Pfam" id="PF00082">
    <property type="entry name" value="Peptidase_S8"/>
    <property type="match status" value="1"/>
</dbReference>
<evidence type="ECO:0000256" key="3">
    <source>
        <dbReference type="ARBA" id="ARBA00022801"/>
    </source>
</evidence>
<dbReference type="GO" id="GO:0004252">
    <property type="term" value="F:serine-type endopeptidase activity"/>
    <property type="evidence" value="ECO:0007669"/>
    <property type="project" value="InterPro"/>
</dbReference>
<dbReference type="InterPro" id="IPR034074">
    <property type="entry name" value="Y4bN_pept_dom"/>
</dbReference>
<dbReference type="Gene3D" id="3.40.50.200">
    <property type="entry name" value="Peptidase S8/S53 domain"/>
    <property type="match status" value="1"/>
</dbReference>
<protein>
    <submittedName>
        <fullName evidence="6">S8 family serine peptidase</fullName>
    </submittedName>
</protein>
<comment type="similarity">
    <text evidence="1">Belongs to the peptidase S8 family.</text>
</comment>
<dbReference type="AlphaFoldDB" id="A0A6L9ET90"/>
<evidence type="ECO:0000256" key="4">
    <source>
        <dbReference type="ARBA" id="ARBA00022825"/>
    </source>
</evidence>
<sequence length="827" mass="93261">MEIKHYSNIFLDKTAESHRYISRKQGGGSLKIPPRNRVEHGQKIQNKLQEVWKQVEESDKTRTAVSLSTRQGTYLEFESKPDFALSTKSLEFAPSGIRILNIRKEETQDGSIINKATVFIPKGKENHFLKKVNAYINEDDKRSKKPKNQKLISSIEDIKLAVLESFWTGMKDWMPKDEAVWCEVWLSIDSDEAESQFRQITSSLGIEIKKEKLSFPERRVVVLKANRIMLKQIIESTHLVAEIRRATETAAFFVNLENKEQTEWALELLKRLNVNPKINTCISILDTGINNGHMLIKPVLKDENCYAYDVKWGTFDHNGHGTNMAGLSIFGDLQTALECNDEIALNHCLESYKILPPNGENSPELYGAITAESVSNLIIENPDKKRVICMAVTAPKYETGDGSPSSWSAAIDELTSGYIDDIQKLFLVSAGNINDRDDWSNYPDSNITRTVQNPGQAWNAVTVGAYTQKCTFDVEAYGEKEVVANVGELSPYSSTSMSWESKWPIKPEIVLEGGNLIKDSLGCFECEDLSVLTTNHKPQQSQFTTICATSAATAQAAWMAAQLQSMYPNAWPETIRALLIHSAEWTDAMKKQFLDGSSKNDYKKLLRTCGYGIPNLGRAIQCANNSVNLIIQSELQPFDKQKDRYVSKDMHIHEIPWPKDVLEQLFDTQVEMKITLSYFIEPGPGEIGWKDRYRYPSCALRFDVNGSDTKEVFMSRISKAIEDENNDIARSGGGNVQWLLGPNNRNVGSIHSDVWQGTAAALATSNLIAVYPAVGWWRERHHLGRWDHKIRYSLVVSISTPEITADLYTPIINKIKVANKVKVEITT</sequence>
<evidence type="ECO:0000256" key="1">
    <source>
        <dbReference type="ARBA" id="ARBA00011073"/>
    </source>
</evidence>
<accession>A0A6L9ET90</accession>
<reference evidence="6 7" key="1">
    <citation type="submission" date="2020-01" db="EMBL/GenBank/DDBJ databases">
        <title>Genome sequence of a 1,3-propanediol producer, Clostridium butyricum S3.</title>
        <authorList>
            <person name="Zhou J."/>
        </authorList>
    </citation>
    <scope>NUCLEOTIDE SEQUENCE [LARGE SCALE GENOMIC DNA]</scope>
    <source>
        <strain evidence="6 7">S3</strain>
    </source>
</reference>
<dbReference type="InterPro" id="IPR000209">
    <property type="entry name" value="Peptidase_S8/S53_dom"/>
</dbReference>
<proteinExistence type="inferred from homology"/>
<keyword evidence="4" id="KW-0720">Serine protease</keyword>
<dbReference type="SUPFAM" id="SSF52743">
    <property type="entry name" value="Subtilisin-like"/>
    <property type="match status" value="1"/>
</dbReference>
<dbReference type="EMBL" id="WOFV02000126">
    <property type="protein sequence ID" value="NAS19920.1"/>
    <property type="molecule type" value="Genomic_DNA"/>
</dbReference>
<gene>
    <name evidence="6" type="ORF">GND98_019370</name>
</gene>
<evidence type="ECO:0000256" key="2">
    <source>
        <dbReference type="ARBA" id="ARBA00022670"/>
    </source>
</evidence>
<organism evidence="6 7">
    <name type="scientific">Clostridium butyricum</name>
    <dbReference type="NCBI Taxonomy" id="1492"/>
    <lineage>
        <taxon>Bacteria</taxon>
        <taxon>Bacillati</taxon>
        <taxon>Bacillota</taxon>
        <taxon>Clostridia</taxon>
        <taxon>Eubacteriales</taxon>
        <taxon>Clostridiaceae</taxon>
        <taxon>Clostridium</taxon>
    </lineage>
</organism>